<comment type="caution">
    <text evidence="6">The sequence shown here is derived from an EMBL/GenBank/DDBJ whole genome shotgun (WGS) entry which is preliminary data.</text>
</comment>
<dbReference type="GO" id="GO:0005524">
    <property type="term" value="F:ATP binding"/>
    <property type="evidence" value="ECO:0007669"/>
    <property type="project" value="UniProtKB-KW"/>
</dbReference>
<proteinExistence type="inferred from homology"/>
<dbReference type="InterPro" id="IPR003593">
    <property type="entry name" value="AAA+_ATPase"/>
</dbReference>
<dbReference type="InterPro" id="IPR027417">
    <property type="entry name" value="P-loop_NTPase"/>
</dbReference>
<accession>X1P822</accession>
<dbReference type="InterPro" id="IPR050153">
    <property type="entry name" value="Metal_Ion_Import_ABC"/>
</dbReference>
<organism evidence="6">
    <name type="scientific">marine sediment metagenome</name>
    <dbReference type="NCBI Taxonomy" id="412755"/>
    <lineage>
        <taxon>unclassified sequences</taxon>
        <taxon>metagenomes</taxon>
        <taxon>ecological metagenomes</taxon>
    </lineage>
</organism>
<comment type="similarity">
    <text evidence="1">Belongs to the ABC transporter superfamily.</text>
</comment>
<feature type="domain" description="ABC transporter" evidence="5">
    <location>
        <begin position="23"/>
        <end position="254"/>
    </location>
</feature>
<keyword evidence="3" id="KW-0547">Nucleotide-binding</keyword>
<keyword evidence="4" id="KW-0067">ATP-binding</keyword>
<gene>
    <name evidence="6" type="ORF">S06H3_30199</name>
</gene>
<sequence length="268" mass="30324">MMHLRKLPDDSREGVNMANEEVVRIEDVWVHYDGVPVLEGINLAINQEDFLGIIGPNGGGKTTLLKVILGLIRPSQGKVTVLGGTPERGRKFVGYVPQYSPFDRDFPVSVWDVVLMGRLGRAGLFRRYSEEDKRTARHALETAEMLDFKDRQIGELSGGEQQRVFIARALVAEPKLLLLDEPTASVDTPMQTGFYELLQRLKQRMAIVLVTHDISAVSIYVDEIACLNRRLFYHHSKEISVEELEATYQCPIELIAHGVPHRILRKHD</sequence>
<dbReference type="PROSITE" id="PS00211">
    <property type="entry name" value="ABC_TRANSPORTER_1"/>
    <property type="match status" value="1"/>
</dbReference>
<keyword evidence="2" id="KW-0813">Transport</keyword>
<dbReference type="Gene3D" id="3.40.50.300">
    <property type="entry name" value="P-loop containing nucleotide triphosphate hydrolases"/>
    <property type="match status" value="1"/>
</dbReference>
<evidence type="ECO:0000313" key="6">
    <source>
        <dbReference type="EMBL" id="GAI27069.1"/>
    </source>
</evidence>
<dbReference type="InterPro" id="IPR017871">
    <property type="entry name" value="ABC_transporter-like_CS"/>
</dbReference>
<dbReference type="FunFam" id="3.40.50.300:FF:000134">
    <property type="entry name" value="Iron-enterobactin ABC transporter ATP-binding protein"/>
    <property type="match status" value="1"/>
</dbReference>
<dbReference type="Pfam" id="PF00005">
    <property type="entry name" value="ABC_tran"/>
    <property type="match status" value="1"/>
</dbReference>
<evidence type="ECO:0000256" key="3">
    <source>
        <dbReference type="ARBA" id="ARBA00022741"/>
    </source>
</evidence>
<dbReference type="SMART" id="SM00382">
    <property type="entry name" value="AAA"/>
    <property type="match status" value="1"/>
</dbReference>
<dbReference type="SUPFAM" id="SSF52540">
    <property type="entry name" value="P-loop containing nucleoside triphosphate hydrolases"/>
    <property type="match status" value="1"/>
</dbReference>
<protein>
    <recommendedName>
        <fullName evidence="5">ABC transporter domain-containing protein</fullName>
    </recommendedName>
</protein>
<dbReference type="AlphaFoldDB" id="X1P822"/>
<name>X1P822_9ZZZZ</name>
<dbReference type="EMBL" id="BARV01017765">
    <property type="protein sequence ID" value="GAI27069.1"/>
    <property type="molecule type" value="Genomic_DNA"/>
</dbReference>
<evidence type="ECO:0000256" key="1">
    <source>
        <dbReference type="ARBA" id="ARBA00005417"/>
    </source>
</evidence>
<dbReference type="PROSITE" id="PS50893">
    <property type="entry name" value="ABC_TRANSPORTER_2"/>
    <property type="match status" value="1"/>
</dbReference>
<dbReference type="PANTHER" id="PTHR42734:SF17">
    <property type="entry name" value="METAL TRANSPORT SYSTEM ATP-BINDING PROTEIN TM_0124-RELATED"/>
    <property type="match status" value="1"/>
</dbReference>
<evidence type="ECO:0000259" key="5">
    <source>
        <dbReference type="PROSITE" id="PS50893"/>
    </source>
</evidence>
<dbReference type="InterPro" id="IPR003439">
    <property type="entry name" value="ABC_transporter-like_ATP-bd"/>
</dbReference>
<dbReference type="GO" id="GO:0016887">
    <property type="term" value="F:ATP hydrolysis activity"/>
    <property type="evidence" value="ECO:0007669"/>
    <property type="project" value="InterPro"/>
</dbReference>
<dbReference type="CDD" id="cd03235">
    <property type="entry name" value="ABC_Metallic_Cations"/>
    <property type="match status" value="1"/>
</dbReference>
<evidence type="ECO:0000256" key="2">
    <source>
        <dbReference type="ARBA" id="ARBA00022448"/>
    </source>
</evidence>
<evidence type="ECO:0000256" key="4">
    <source>
        <dbReference type="ARBA" id="ARBA00022840"/>
    </source>
</evidence>
<reference evidence="6" key="1">
    <citation type="journal article" date="2014" name="Front. Microbiol.">
        <title>High frequency of phylogenetically diverse reductive dehalogenase-homologous genes in deep subseafloor sedimentary metagenomes.</title>
        <authorList>
            <person name="Kawai M."/>
            <person name="Futagami T."/>
            <person name="Toyoda A."/>
            <person name="Takaki Y."/>
            <person name="Nishi S."/>
            <person name="Hori S."/>
            <person name="Arai W."/>
            <person name="Tsubouchi T."/>
            <person name="Morono Y."/>
            <person name="Uchiyama I."/>
            <person name="Ito T."/>
            <person name="Fujiyama A."/>
            <person name="Inagaki F."/>
            <person name="Takami H."/>
        </authorList>
    </citation>
    <scope>NUCLEOTIDE SEQUENCE</scope>
    <source>
        <strain evidence="6">Expedition CK06-06</strain>
    </source>
</reference>
<dbReference type="PANTHER" id="PTHR42734">
    <property type="entry name" value="METAL TRANSPORT SYSTEM ATP-BINDING PROTEIN TM_0124-RELATED"/>
    <property type="match status" value="1"/>
</dbReference>